<dbReference type="InterPro" id="IPR000488">
    <property type="entry name" value="Death_dom"/>
</dbReference>
<dbReference type="PROSITE" id="PS50017">
    <property type="entry name" value="DEATH_DOMAIN"/>
    <property type="match status" value="1"/>
</dbReference>
<dbReference type="InterPro" id="IPR021861">
    <property type="entry name" value="THO_THOC1"/>
</dbReference>
<dbReference type="Pfam" id="PF11957">
    <property type="entry name" value="efThoc1"/>
    <property type="match status" value="1"/>
</dbReference>
<keyword evidence="3" id="KW-1185">Reference proteome</keyword>
<feature type="domain" description="Death" evidence="1">
    <location>
        <begin position="600"/>
        <end position="673"/>
    </location>
</feature>
<evidence type="ECO:0000313" key="2">
    <source>
        <dbReference type="EMBL" id="KAK8777993.1"/>
    </source>
</evidence>
<sequence length="676" mass="75919">MDDSGSDSNPFSHLIRKIEKLIKRFLERELVIEDVMQAIRSISIHELDTLRQAVDLASKKVLSRLLRVGLNKHTANDLIDLSITLARQADLCSGSLPVLLLCDVFDSLPLNESEDFFSLVEDKVDIWREDLFFKCCKNQLLRTCNDLLRRLSRSQNTVFCGKILVFLAKLFPLSERSGLNIASEFNAENITLFSSEDYKGLSDEGSFREDTKDGPSSAVPVDYNLYRKFWSLQDYFRQPTFCYNKVHWRQFTSYSGDVLSVFGSFKLDDVKTAQWALPESSNSSSGKSVYFAKYLTSQKLLELELSDSNFRRYVLVQFLILFQYLQSTVRFKLETYVLTEEQSAWVKNTLVQVYKLLEETPPDGAGFAACIKHILQREESWNAWKNEGCPDFKEARPVEPSRETRPKRRLGDEVKAAMASKKVVLGDAEMNRLWNLCPDNWEACSSPRRDFVPSLEKFFDIGADQADPAAAAKSRAKSMYQSNSGWRSLRLLSQKSPHFFTSSNQPIKSLPLYLESMVMRLAKELPLSTQNTAASQASDEKTDMADYGDSEDELLKNHDETKEAAGEAALSSGVAAAGGASASAKDTLKKDQLPALAAAIGADWPKLAPLLSFGEDEILYLASEHGGDAVKQAHQALLVWFEQEPEQATRATLLQLAARVGLRNRLAPLLLNAQAP</sequence>
<gene>
    <name evidence="2" type="ORF">V5799_020666</name>
</gene>
<evidence type="ECO:0000259" key="1">
    <source>
        <dbReference type="PROSITE" id="PS50017"/>
    </source>
</evidence>
<dbReference type="SMART" id="SM00005">
    <property type="entry name" value="DEATH"/>
    <property type="match status" value="1"/>
</dbReference>
<comment type="caution">
    <text evidence="2">The sequence shown here is derived from an EMBL/GenBank/DDBJ whole genome shotgun (WGS) entry which is preliminary data.</text>
</comment>
<dbReference type="SUPFAM" id="SSF47986">
    <property type="entry name" value="DEATH domain"/>
    <property type="match status" value="1"/>
</dbReference>
<proteinExistence type="predicted"/>
<accession>A0AAQ4EU32</accession>
<dbReference type="Proteomes" id="UP001321473">
    <property type="component" value="Unassembled WGS sequence"/>
</dbReference>
<dbReference type="Gene3D" id="1.10.533.10">
    <property type="entry name" value="Death Domain, Fas"/>
    <property type="match status" value="1"/>
</dbReference>
<organism evidence="2 3">
    <name type="scientific">Amblyomma americanum</name>
    <name type="common">Lone star tick</name>
    <dbReference type="NCBI Taxonomy" id="6943"/>
    <lineage>
        <taxon>Eukaryota</taxon>
        <taxon>Metazoa</taxon>
        <taxon>Ecdysozoa</taxon>
        <taxon>Arthropoda</taxon>
        <taxon>Chelicerata</taxon>
        <taxon>Arachnida</taxon>
        <taxon>Acari</taxon>
        <taxon>Parasitiformes</taxon>
        <taxon>Ixodida</taxon>
        <taxon>Ixodoidea</taxon>
        <taxon>Ixodidae</taxon>
        <taxon>Amblyomminae</taxon>
        <taxon>Amblyomma</taxon>
    </lineage>
</organism>
<dbReference type="InterPro" id="IPR011029">
    <property type="entry name" value="DEATH-like_dom_sf"/>
</dbReference>
<dbReference type="EMBL" id="JARKHS020011221">
    <property type="protein sequence ID" value="KAK8777993.1"/>
    <property type="molecule type" value="Genomic_DNA"/>
</dbReference>
<dbReference type="AlphaFoldDB" id="A0AAQ4EU32"/>
<name>A0AAQ4EU32_AMBAM</name>
<dbReference type="PANTHER" id="PTHR13265">
    <property type="entry name" value="THO COMPLEX SUBUNIT 1"/>
    <property type="match status" value="1"/>
</dbReference>
<dbReference type="GO" id="GO:0006406">
    <property type="term" value="P:mRNA export from nucleus"/>
    <property type="evidence" value="ECO:0007669"/>
    <property type="project" value="TreeGrafter"/>
</dbReference>
<protein>
    <recommendedName>
        <fullName evidence="1">Death domain-containing protein</fullName>
    </recommendedName>
</protein>
<dbReference type="GO" id="GO:0000445">
    <property type="term" value="C:THO complex part of transcription export complex"/>
    <property type="evidence" value="ECO:0007669"/>
    <property type="project" value="TreeGrafter"/>
</dbReference>
<dbReference type="Pfam" id="PF00531">
    <property type="entry name" value="Death"/>
    <property type="match status" value="1"/>
</dbReference>
<evidence type="ECO:0000313" key="3">
    <source>
        <dbReference type="Proteomes" id="UP001321473"/>
    </source>
</evidence>
<dbReference type="PANTHER" id="PTHR13265:SF0">
    <property type="entry name" value="HPR1"/>
    <property type="match status" value="1"/>
</dbReference>
<dbReference type="GO" id="GO:0007165">
    <property type="term" value="P:signal transduction"/>
    <property type="evidence" value="ECO:0007669"/>
    <property type="project" value="InterPro"/>
</dbReference>
<reference evidence="2 3" key="1">
    <citation type="journal article" date="2023" name="Arcadia Sci">
        <title>De novo assembly of a long-read Amblyomma americanum tick genome.</title>
        <authorList>
            <person name="Chou S."/>
            <person name="Poskanzer K.E."/>
            <person name="Rollins M."/>
            <person name="Thuy-Boun P.S."/>
        </authorList>
    </citation>
    <scope>NUCLEOTIDE SEQUENCE [LARGE SCALE GENOMIC DNA]</scope>
    <source>
        <strain evidence="2">F_SG_1</strain>
        <tissue evidence="2">Salivary glands</tissue>
    </source>
</reference>
<dbReference type="CDD" id="cd01670">
    <property type="entry name" value="Death"/>
    <property type="match status" value="1"/>
</dbReference>